<protein>
    <submittedName>
        <fullName evidence="3">Type I-B CRISPR-associated protein Cas7/Cst2/DevR</fullName>
    </submittedName>
</protein>
<comment type="caution">
    <text evidence="3">The sequence shown here is derived from an EMBL/GenBank/DDBJ whole genome shotgun (WGS) entry which is preliminary data.</text>
</comment>
<proteinExistence type="predicted"/>
<gene>
    <name evidence="3" type="primary">cas7i</name>
    <name evidence="3" type="ORF">ENT78_09745</name>
</gene>
<dbReference type="InterPro" id="IPR010154">
    <property type="entry name" value="CRISPR-assoc_Cas7/Cst2/DevR"/>
</dbReference>
<accession>A0A7V4KEU6</accession>
<dbReference type="NCBIfam" id="TIGR01875">
    <property type="entry name" value="cas_MJ0381"/>
    <property type="match status" value="1"/>
</dbReference>
<comment type="function">
    <text evidence="2">CRISPR (clustered regularly interspaced short palindromic repeat) is an adaptive immune system that provides protection against mobile genetic elements (viruses, transposable elements and conjugative plasmids). CRISPR clusters contain spacers, sequences complementary to antecedent mobile elements, and target invading nucleic acids. CRISPR clusters are transcribed and processed into CRISPR RNA (crRNA).</text>
</comment>
<dbReference type="AlphaFoldDB" id="A0A7V4KEU6"/>
<dbReference type="GO" id="GO:0051607">
    <property type="term" value="P:defense response to virus"/>
    <property type="evidence" value="ECO:0007669"/>
    <property type="project" value="UniProtKB-KW"/>
</dbReference>
<keyword evidence="1" id="KW-0051">Antiviral defense</keyword>
<dbReference type="EMBL" id="DSZZ01000459">
    <property type="protein sequence ID" value="HGU53784.1"/>
    <property type="molecule type" value="Genomic_DNA"/>
</dbReference>
<evidence type="ECO:0000313" key="3">
    <source>
        <dbReference type="EMBL" id="HGU53784.1"/>
    </source>
</evidence>
<dbReference type="NCBIfam" id="TIGR02585">
    <property type="entry name" value="cas_Cst2_DevR"/>
    <property type="match status" value="1"/>
</dbReference>
<dbReference type="InterPro" id="IPR013414">
    <property type="entry name" value="Cas7/Cst2/DevR_sub_I-B/Tneap"/>
</dbReference>
<dbReference type="Pfam" id="PF01905">
    <property type="entry name" value="DevR"/>
    <property type="match status" value="1"/>
</dbReference>
<sequence>MRKRILTASFVFEASSLNYGEGIGNYSELKKLTRGNGQQYTFISRQALRYDIVRLGHELFGWNLQVVSKEKGTVQFRDDVTIRDSVEMDLFGYMKTEKGGSGLTRSAVVRLTHAISLEPYRNDLELLTNKGMADRINEDSNLANIETHMSFYTYTITVDLENVGVDKNDKQSVTLEKEERANRVLQLLEILRILNRNIRGRIENLSPVFAIGGIYPIPSPLFLGSIKLRSFGGRFEIDLAPLNEVMEMTLEVFGNVYKPKDDTKIGVRSGVFGNEDEIKKLSGATDINSFFEDLKAKVREFYGVNGK</sequence>
<evidence type="ECO:0000256" key="2">
    <source>
        <dbReference type="ARBA" id="ARBA00025626"/>
    </source>
</evidence>
<reference evidence="3" key="1">
    <citation type="journal article" date="2020" name="mSystems">
        <title>Genome- and Community-Level Interaction Insights into Carbon Utilization and Element Cycling Functions of Hydrothermarchaeota in Hydrothermal Sediment.</title>
        <authorList>
            <person name="Zhou Z."/>
            <person name="Liu Y."/>
            <person name="Xu W."/>
            <person name="Pan J."/>
            <person name="Luo Z.H."/>
            <person name="Li M."/>
        </authorList>
    </citation>
    <scope>NUCLEOTIDE SEQUENCE [LARGE SCALE GENOMIC DNA]</scope>
    <source>
        <strain evidence="3">SpSt-61</strain>
    </source>
</reference>
<organism evidence="3">
    <name type="scientific">Fervidobacterium pennivorans</name>
    <dbReference type="NCBI Taxonomy" id="93466"/>
    <lineage>
        <taxon>Bacteria</taxon>
        <taxon>Thermotogati</taxon>
        <taxon>Thermotogota</taxon>
        <taxon>Thermotogae</taxon>
        <taxon>Thermotogales</taxon>
        <taxon>Fervidobacteriaceae</taxon>
        <taxon>Fervidobacterium</taxon>
    </lineage>
</organism>
<evidence type="ECO:0000256" key="1">
    <source>
        <dbReference type="ARBA" id="ARBA00023118"/>
    </source>
</evidence>
<name>A0A7V4KEU6_FERPE</name>